<dbReference type="InterPro" id="IPR011429">
    <property type="entry name" value="Cyt_c_Planctomycete-type"/>
</dbReference>
<accession>A0A518G8G3</accession>
<organism evidence="4 5">
    <name type="scientific">Aureliella helgolandensis</name>
    <dbReference type="NCBI Taxonomy" id="2527968"/>
    <lineage>
        <taxon>Bacteria</taxon>
        <taxon>Pseudomonadati</taxon>
        <taxon>Planctomycetota</taxon>
        <taxon>Planctomycetia</taxon>
        <taxon>Pirellulales</taxon>
        <taxon>Pirellulaceae</taxon>
        <taxon>Aureliella</taxon>
    </lineage>
</organism>
<name>A0A518G8G3_9BACT</name>
<sequence length="806" mass="90777">MFSWFHLLPPHLRRSSRHLRFAQTRFRNIGRIAGCLLGMTITAQSHAVEWEYAKDVLPILADKCFACHGPDANTREADLRLDVPQSAAHVLKSDSTKGVSSLVERIHSADPAQQMPPPESTKQLSDEQKQVLREWVASGAEYQRHWSFRFIERPPLPSIAKQPSDPSANAPKPICHNPIDSFIVAGLKRAGLSQAPVAEPHALLRRLTFNLTGLPPTTQETLAFLEVCQHESLSAAIREATDRLFQSPSYGEHMALGWLEAARYADTDGYQNDRYRYQSAWRDWVLKAFNEHMPYDQFIREQLAGDLIPNATLWQQVASGFCRNHRINSEDGSIAEEWRIENVVDRTDTFGTVFLGLTVGCARCHDHKYDPLSHREYYQIFAYFNSVAEHGVGPNNGNSPPFIQLPATWPLINKSEDHRLTPDPVRLTSARKEAGNGLQRPQAGKPGTVMVMQDLPEPRPTYRLERGVYDAPDKSHPLFPAMPTALQWDSADQPSNRLELVDWLVDRRNPLTARVAVNRIWQQFFGVGLVTSSENLGTQGSLPSHPQLLDWLAVELIEAGWDLQHLQRLIVTSATFQQSSSLRPEQVQQDSTNRWWARGPRIRLTGFELRDQALASSGLLVNSMGGESVKPYMPPKIWSSISNNTYKQDSGANLFRRSLYTYWRRTIPPPDMVSFNAAGREVCSVRIDPTNTPLQALTLLNNKTYMEAARNLAAFVDREAELTPVSRMRAMFMQVLGRPPSPAELRELESIYASTVEDFSSHPAAAQQLLEHGESPNACQQPRHEQAAITLIASLLLNLDEAIHKD</sequence>
<evidence type="ECO:0000313" key="5">
    <source>
        <dbReference type="Proteomes" id="UP000318017"/>
    </source>
</evidence>
<dbReference type="InterPro" id="IPR022655">
    <property type="entry name" value="DUF1553"/>
</dbReference>
<dbReference type="Pfam" id="PF07587">
    <property type="entry name" value="PSD1"/>
    <property type="match status" value="1"/>
</dbReference>
<dbReference type="EMBL" id="CP036298">
    <property type="protein sequence ID" value="QDV24878.1"/>
    <property type="molecule type" value="Genomic_DNA"/>
</dbReference>
<dbReference type="GO" id="GO:0020037">
    <property type="term" value="F:heme binding"/>
    <property type="evidence" value="ECO:0007669"/>
    <property type="project" value="InterPro"/>
</dbReference>
<protein>
    <submittedName>
        <fullName evidence="4">Planctomycete cytochrome C</fullName>
    </submittedName>
</protein>
<dbReference type="GO" id="GO:0009055">
    <property type="term" value="F:electron transfer activity"/>
    <property type="evidence" value="ECO:0007669"/>
    <property type="project" value="InterPro"/>
</dbReference>
<dbReference type="OrthoDB" id="127107at2"/>
<dbReference type="SUPFAM" id="SSF46626">
    <property type="entry name" value="Cytochrome c"/>
    <property type="match status" value="1"/>
</dbReference>
<dbReference type="AlphaFoldDB" id="A0A518G8G3"/>
<dbReference type="Proteomes" id="UP000318017">
    <property type="component" value="Chromosome"/>
</dbReference>
<evidence type="ECO:0000259" key="3">
    <source>
        <dbReference type="Pfam" id="PF07635"/>
    </source>
</evidence>
<dbReference type="InterPro" id="IPR036909">
    <property type="entry name" value="Cyt_c-like_dom_sf"/>
</dbReference>
<gene>
    <name evidence="4" type="ORF">Q31a_32000</name>
</gene>
<evidence type="ECO:0000259" key="1">
    <source>
        <dbReference type="Pfam" id="PF07583"/>
    </source>
</evidence>
<evidence type="ECO:0000259" key="2">
    <source>
        <dbReference type="Pfam" id="PF07587"/>
    </source>
</evidence>
<dbReference type="Pfam" id="PF07635">
    <property type="entry name" value="PSCyt1"/>
    <property type="match status" value="1"/>
</dbReference>
<dbReference type="InterPro" id="IPR011444">
    <property type="entry name" value="DUF1549"/>
</dbReference>
<dbReference type="RefSeq" id="WP_145079154.1">
    <property type="nucleotide sequence ID" value="NZ_CP036298.1"/>
</dbReference>
<dbReference type="PANTHER" id="PTHR35889">
    <property type="entry name" value="CYCLOINULO-OLIGOSACCHARIDE FRUCTANOTRANSFERASE-RELATED"/>
    <property type="match status" value="1"/>
</dbReference>
<feature type="domain" description="DUF1553" evidence="2">
    <location>
        <begin position="496"/>
        <end position="751"/>
    </location>
</feature>
<reference evidence="4 5" key="1">
    <citation type="submission" date="2019-02" db="EMBL/GenBank/DDBJ databases">
        <title>Deep-cultivation of Planctomycetes and their phenomic and genomic characterization uncovers novel biology.</title>
        <authorList>
            <person name="Wiegand S."/>
            <person name="Jogler M."/>
            <person name="Boedeker C."/>
            <person name="Pinto D."/>
            <person name="Vollmers J."/>
            <person name="Rivas-Marin E."/>
            <person name="Kohn T."/>
            <person name="Peeters S.H."/>
            <person name="Heuer A."/>
            <person name="Rast P."/>
            <person name="Oberbeckmann S."/>
            <person name="Bunk B."/>
            <person name="Jeske O."/>
            <person name="Meyerdierks A."/>
            <person name="Storesund J.E."/>
            <person name="Kallscheuer N."/>
            <person name="Luecker S."/>
            <person name="Lage O.M."/>
            <person name="Pohl T."/>
            <person name="Merkel B.J."/>
            <person name="Hornburger P."/>
            <person name="Mueller R.-W."/>
            <person name="Bruemmer F."/>
            <person name="Labrenz M."/>
            <person name="Spormann A.M."/>
            <person name="Op den Camp H."/>
            <person name="Overmann J."/>
            <person name="Amann R."/>
            <person name="Jetten M.S.M."/>
            <person name="Mascher T."/>
            <person name="Medema M.H."/>
            <person name="Devos D.P."/>
            <person name="Kaster A.-K."/>
            <person name="Ovreas L."/>
            <person name="Rohde M."/>
            <person name="Galperin M.Y."/>
            <person name="Jogler C."/>
        </authorList>
    </citation>
    <scope>NUCLEOTIDE SEQUENCE [LARGE SCALE GENOMIC DNA]</scope>
    <source>
        <strain evidence="4 5">Q31a</strain>
    </source>
</reference>
<keyword evidence="5" id="KW-1185">Reference proteome</keyword>
<dbReference type="Pfam" id="PF07583">
    <property type="entry name" value="PSCyt2"/>
    <property type="match status" value="1"/>
</dbReference>
<feature type="domain" description="DUF1549" evidence="1">
    <location>
        <begin position="178"/>
        <end position="388"/>
    </location>
</feature>
<feature type="domain" description="Cytochrome C Planctomycete-type" evidence="3">
    <location>
        <begin position="64"/>
        <end position="119"/>
    </location>
</feature>
<dbReference type="KEGG" id="ahel:Q31a_32000"/>
<proteinExistence type="predicted"/>
<dbReference type="PANTHER" id="PTHR35889:SF3">
    <property type="entry name" value="F-BOX DOMAIN-CONTAINING PROTEIN"/>
    <property type="match status" value="1"/>
</dbReference>
<evidence type="ECO:0000313" key="4">
    <source>
        <dbReference type="EMBL" id="QDV24878.1"/>
    </source>
</evidence>